<dbReference type="SMART" id="SM00852">
    <property type="entry name" value="MoCF_biosynth"/>
    <property type="match status" value="1"/>
</dbReference>
<name>A0A376CPI9_9CORY</name>
<dbReference type="Gene3D" id="3.40.980.10">
    <property type="entry name" value="MoaB/Mog-like domain"/>
    <property type="match status" value="1"/>
</dbReference>
<protein>
    <submittedName>
        <fullName evidence="4">Molybdopterin biosynthesis enzyme</fullName>
        <ecNumber evidence="4">2.7.7.75</ecNumber>
    </submittedName>
</protein>
<evidence type="ECO:0000313" key="4">
    <source>
        <dbReference type="EMBL" id="STC70215.1"/>
    </source>
</evidence>
<reference evidence="4 5" key="1">
    <citation type="submission" date="2018-06" db="EMBL/GenBank/DDBJ databases">
        <authorList>
            <consortium name="Pathogen Informatics"/>
            <person name="Doyle S."/>
        </authorList>
    </citation>
    <scope>NUCLEOTIDE SEQUENCE [LARGE SCALE GENOMIC DNA]</scope>
    <source>
        <strain evidence="4 5">NCTC11862</strain>
    </source>
</reference>
<dbReference type="GO" id="GO:0061598">
    <property type="term" value="F:molybdopterin adenylyltransferase activity"/>
    <property type="evidence" value="ECO:0007669"/>
    <property type="project" value="UniProtKB-EC"/>
</dbReference>
<evidence type="ECO:0000313" key="5">
    <source>
        <dbReference type="Proteomes" id="UP000254467"/>
    </source>
</evidence>
<comment type="pathway">
    <text evidence="1">Cofactor biosynthesis; molybdopterin biosynthesis.</text>
</comment>
<keyword evidence="4" id="KW-0808">Transferase</keyword>
<keyword evidence="2" id="KW-0501">Molybdenum cofactor biosynthesis</keyword>
<dbReference type="Pfam" id="PF00994">
    <property type="entry name" value="MoCF_biosynth"/>
    <property type="match status" value="1"/>
</dbReference>
<gene>
    <name evidence="4" type="primary">moeY</name>
    <name evidence="4" type="ORF">NCTC11862_02025</name>
</gene>
<evidence type="ECO:0000256" key="1">
    <source>
        <dbReference type="ARBA" id="ARBA00005046"/>
    </source>
</evidence>
<organism evidence="4 5">
    <name type="scientific">Corynebacterium pilosum</name>
    <dbReference type="NCBI Taxonomy" id="35756"/>
    <lineage>
        <taxon>Bacteria</taxon>
        <taxon>Bacillati</taxon>
        <taxon>Actinomycetota</taxon>
        <taxon>Actinomycetes</taxon>
        <taxon>Mycobacteriales</taxon>
        <taxon>Corynebacteriaceae</taxon>
        <taxon>Corynebacterium</taxon>
    </lineage>
</organism>
<dbReference type="PANTHER" id="PTHR43764">
    <property type="entry name" value="MOLYBDENUM COFACTOR BIOSYNTHESIS"/>
    <property type="match status" value="1"/>
</dbReference>
<dbReference type="SUPFAM" id="SSF53218">
    <property type="entry name" value="Molybdenum cofactor biosynthesis proteins"/>
    <property type="match status" value="1"/>
</dbReference>
<dbReference type="PANTHER" id="PTHR43764:SF1">
    <property type="entry name" value="MOLYBDOPTERIN MOLYBDOTRANSFERASE"/>
    <property type="match status" value="1"/>
</dbReference>
<accession>A0A376CPI9</accession>
<dbReference type="EC" id="2.7.7.75" evidence="4"/>
<dbReference type="AlphaFoldDB" id="A0A376CPI9"/>
<sequence length="165" mass="17225">MVTQLAKAHVIVVSDRIIAGQRADKASPTGVAMLEEAGFEVAETTIVPEGYDAVSHAMAQSLNDDTHLILTCGGTGLGARNLTPEATGDIITTRLEGLERQILLEGLKNSSHAGLSRGIVGLTRRDHRGTLIVNAPSSTGGVKDALTVIISVWPNIAERLGVPGI</sequence>
<dbReference type="OrthoDB" id="9794429at2"/>
<dbReference type="EMBL" id="UFXQ01000001">
    <property type="protein sequence ID" value="STC70215.1"/>
    <property type="molecule type" value="Genomic_DNA"/>
</dbReference>
<feature type="domain" description="MoaB/Mog" evidence="3">
    <location>
        <begin position="9"/>
        <end position="156"/>
    </location>
</feature>
<keyword evidence="4" id="KW-0548">Nucleotidyltransferase</keyword>
<dbReference type="RefSeq" id="WP_018580859.1">
    <property type="nucleotide sequence ID" value="NZ_UFXQ01000001.1"/>
</dbReference>
<dbReference type="InterPro" id="IPR001453">
    <property type="entry name" value="MoaB/Mog_dom"/>
</dbReference>
<dbReference type="STRING" id="35756.GCA_001044155_02251"/>
<dbReference type="Proteomes" id="UP000254467">
    <property type="component" value="Unassembled WGS sequence"/>
</dbReference>
<evidence type="ECO:0000256" key="2">
    <source>
        <dbReference type="ARBA" id="ARBA00023150"/>
    </source>
</evidence>
<dbReference type="InterPro" id="IPR036425">
    <property type="entry name" value="MoaB/Mog-like_dom_sf"/>
</dbReference>
<proteinExistence type="predicted"/>
<evidence type="ECO:0000259" key="3">
    <source>
        <dbReference type="SMART" id="SM00852"/>
    </source>
</evidence>
<dbReference type="GO" id="GO:0006777">
    <property type="term" value="P:Mo-molybdopterin cofactor biosynthetic process"/>
    <property type="evidence" value="ECO:0007669"/>
    <property type="project" value="UniProtKB-KW"/>
</dbReference>
<keyword evidence="5" id="KW-1185">Reference proteome</keyword>
<dbReference type="InterPro" id="IPR051920">
    <property type="entry name" value="MPT_Adenylyltrnsfr/MoaC-Rel"/>
</dbReference>